<proteinExistence type="predicted"/>
<name>A0ABU9EVJ1_LIMFS</name>
<reference evidence="1 2" key="1">
    <citation type="journal article" date="2024" name="Front. Microbiol.">
        <title>Transcriptomic insights into the dominance of two phototrophs throughout the water column of a tropical hypersaline-alkaline crater lake (Dziani Dzaha, Mayotte).</title>
        <authorList>
            <person name="Duperron S."/>
            <person name="Halary S."/>
            <person name="Bouly J.-P."/>
            <person name="Roussel T."/>
            <person name="Hugoni M."/>
            <person name="Bruto M."/>
            <person name="Oger P."/>
            <person name="Duval C."/>
            <person name="Woo A."/>
            <person name="Jezequiel D."/>
            <person name="Ader M."/>
            <person name="Leboulanger C."/>
            <person name="Agogue H."/>
            <person name="Grossi V."/>
            <person name="Trousselier M."/>
            <person name="Bernard C."/>
        </authorList>
    </citation>
    <scope>NUCLEOTIDE SEQUENCE [LARGE SCALE GENOMIC DNA]</scope>
    <source>
        <strain evidence="1 2">PMC 851.14</strain>
    </source>
</reference>
<dbReference type="RefSeq" id="WP_368663311.1">
    <property type="nucleotide sequence ID" value="NZ_JBBWYZ010000037.1"/>
</dbReference>
<dbReference type="Proteomes" id="UP001387447">
    <property type="component" value="Unassembled WGS sequence"/>
</dbReference>
<accession>A0ABU9EVJ1</accession>
<organism evidence="1 2">
    <name type="scientific">Limnospira fusiformis PMC 851.14</name>
    <dbReference type="NCBI Taxonomy" id="2219512"/>
    <lineage>
        <taxon>Bacteria</taxon>
        <taxon>Bacillati</taxon>
        <taxon>Cyanobacteriota</taxon>
        <taxon>Cyanophyceae</taxon>
        <taxon>Oscillatoriophycideae</taxon>
        <taxon>Oscillatoriales</taxon>
        <taxon>Sirenicapillariaceae</taxon>
        <taxon>Limnospira</taxon>
    </lineage>
</organism>
<evidence type="ECO:0000313" key="1">
    <source>
        <dbReference type="EMBL" id="MEK9515308.1"/>
    </source>
</evidence>
<dbReference type="EMBL" id="JBBWYZ010000037">
    <property type="protein sequence ID" value="MEK9515308.1"/>
    <property type="molecule type" value="Genomic_DNA"/>
</dbReference>
<evidence type="ECO:0000313" key="2">
    <source>
        <dbReference type="Proteomes" id="UP001387447"/>
    </source>
</evidence>
<sequence>MTNIKLLTMARAAISKSSGSIGVRQLAKLFGISRAFLAALSSPGKETKKSQNSGGIAKFGGGFSLSLRPIKSLKFHRGQSECLAWWAIAI</sequence>
<comment type="caution">
    <text evidence="1">The sequence shown here is derived from an EMBL/GenBank/DDBJ whole genome shotgun (WGS) entry which is preliminary data.</text>
</comment>
<evidence type="ECO:0008006" key="3">
    <source>
        <dbReference type="Google" id="ProtNLM"/>
    </source>
</evidence>
<protein>
    <recommendedName>
        <fullName evidence="3">Transposase</fullName>
    </recommendedName>
</protein>
<keyword evidence="2" id="KW-1185">Reference proteome</keyword>
<gene>
    <name evidence="1" type="ORF">AAEJ74_27780</name>
</gene>